<dbReference type="Pfam" id="PF14329">
    <property type="entry name" value="DUF4386"/>
    <property type="match status" value="1"/>
</dbReference>
<gene>
    <name evidence="2" type="ORF">C8P67_102268</name>
</gene>
<feature type="transmembrane region" description="Helical" evidence="1">
    <location>
        <begin position="233"/>
        <end position="252"/>
    </location>
</feature>
<keyword evidence="1" id="KW-1133">Transmembrane helix</keyword>
<reference evidence="2 3" key="1">
    <citation type="submission" date="2018-08" db="EMBL/GenBank/DDBJ databases">
        <title>Genomic Encyclopedia of Archaeal and Bacterial Type Strains, Phase II (KMG-II): from individual species to whole genera.</title>
        <authorList>
            <person name="Goeker M."/>
        </authorList>
    </citation>
    <scope>NUCLEOTIDE SEQUENCE [LARGE SCALE GENOMIC DNA]</scope>
    <source>
        <strain evidence="2 3">DSM 100880</strain>
    </source>
</reference>
<dbReference type="EMBL" id="QUNI01000002">
    <property type="protein sequence ID" value="REH01013.1"/>
    <property type="molecule type" value="Genomic_DNA"/>
</dbReference>
<evidence type="ECO:0000313" key="2">
    <source>
        <dbReference type="EMBL" id="REH01013.1"/>
    </source>
</evidence>
<sequence>MNGNRFLKSLFGNNFQNQSSYPEENTNMKLTLKNFEQSPQLYARIAGMLYLLIIIAGVFGQLLVRNKLLVYGDVAATAGNIMNSEFLWRVGISADLIMHICDLPVMIILYYLLRPVNKKLALLNLSFNLIQTAVLVINKLNLLAALFFLKDTEYLKSFSPDQLNSLSYLSTKLHDFGFGIGLIFFGFVCLIEGYLFFKSRYFPKTIGVLMSIAGLCYLTNSFVLILVPQFADITLLMPCFIAELSLSLWLIFKGVNLSIWKNSASKNI</sequence>
<feature type="transmembrane region" description="Helical" evidence="1">
    <location>
        <begin position="206"/>
        <end position="227"/>
    </location>
</feature>
<keyword evidence="1" id="KW-0812">Transmembrane</keyword>
<keyword evidence="1" id="KW-0472">Membrane</keyword>
<feature type="transmembrane region" description="Helical" evidence="1">
    <location>
        <begin position="96"/>
        <end position="113"/>
    </location>
</feature>
<feature type="transmembrane region" description="Helical" evidence="1">
    <location>
        <begin position="176"/>
        <end position="197"/>
    </location>
</feature>
<comment type="caution">
    <text evidence="2">The sequence shown here is derived from an EMBL/GenBank/DDBJ whole genome shotgun (WGS) entry which is preliminary data.</text>
</comment>
<dbReference type="InterPro" id="IPR025495">
    <property type="entry name" value="DUF4386"/>
</dbReference>
<name>A0A3E0ES07_9FLAO</name>
<dbReference type="Proteomes" id="UP000257136">
    <property type="component" value="Unassembled WGS sequence"/>
</dbReference>
<proteinExistence type="predicted"/>
<evidence type="ECO:0000256" key="1">
    <source>
        <dbReference type="SAM" id="Phobius"/>
    </source>
</evidence>
<organism evidence="2 3">
    <name type="scientific">Flavobacterium aquicola</name>
    <dbReference type="NCBI Taxonomy" id="1682742"/>
    <lineage>
        <taxon>Bacteria</taxon>
        <taxon>Pseudomonadati</taxon>
        <taxon>Bacteroidota</taxon>
        <taxon>Flavobacteriia</taxon>
        <taxon>Flavobacteriales</taxon>
        <taxon>Flavobacteriaceae</taxon>
        <taxon>Flavobacterium</taxon>
    </lineage>
</organism>
<protein>
    <submittedName>
        <fullName evidence="2">Uncharacterized protein DUF4386</fullName>
    </submittedName>
</protein>
<evidence type="ECO:0000313" key="3">
    <source>
        <dbReference type="Proteomes" id="UP000257136"/>
    </source>
</evidence>
<dbReference type="AlphaFoldDB" id="A0A3E0ES07"/>
<feature type="transmembrane region" description="Helical" evidence="1">
    <location>
        <begin position="41"/>
        <end position="64"/>
    </location>
</feature>
<feature type="transmembrane region" description="Helical" evidence="1">
    <location>
        <begin position="125"/>
        <end position="149"/>
    </location>
</feature>
<accession>A0A3E0ES07</accession>
<keyword evidence="3" id="KW-1185">Reference proteome</keyword>